<dbReference type="Pfam" id="PF01520">
    <property type="entry name" value="Amidase_3"/>
    <property type="match status" value="1"/>
</dbReference>
<name>A0A6B9L964_9CAUD</name>
<dbReference type="SUPFAM" id="SSF53187">
    <property type="entry name" value="Zn-dependent exopeptidases"/>
    <property type="match status" value="1"/>
</dbReference>
<reference evidence="3 4" key="1">
    <citation type="journal article" date="2020" name="Viruses">
        <title>Diversity and Host Interactions Among Virulent and Temperate Baltic Sea Flavobacterium Phages.</title>
        <authorList>
            <person name="Nilsson E."/>
            <person name="Bayfield O.W."/>
            <person name="Lundin D."/>
            <person name="Antson A.A."/>
            <person name="Holmfeldt K."/>
        </authorList>
    </citation>
    <scope>NUCLEOTIDE SEQUENCE [LARGE SCALE GENOMIC DNA]</scope>
</reference>
<accession>A0A6B9L964</accession>
<evidence type="ECO:0000256" key="1">
    <source>
        <dbReference type="ARBA" id="ARBA00022801"/>
    </source>
</evidence>
<dbReference type="Gene3D" id="3.40.630.40">
    <property type="entry name" value="Zn-dependent exopeptidases"/>
    <property type="match status" value="1"/>
</dbReference>
<keyword evidence="1" id="KW-0378">Hydrolase</keyword>
<protein>
    <submittedName>
        <fullName evidence="3">Amidase</fullName>
    </submittedName>
</protein>
<dbReference type="PANTHER" id="PTHR30404:SF0">
    <property type="entry name" value="N-ACETYLMURAMOYL-L-ALANINE AMIDASE AMIC"/>
    <property type="match status" value="1"/>
</dbReference>
<dbReference type="CDD" id="cd02696">
    <property type="entry name" value="MurNAc-LAA"/>
    <property type="match status" value="1"/>
</dbReference>
<evidence type="ECO:0000313" key="4">
    <source>
        <dbReference type="Proteomes" id="UP000463918"/>
    </source>
</evidence>
<dbReference type="InterPro" id="IPR002508">
    <property type="entry name" value="MurNAc-LAA_cat"/>
</dbReference>
<gene>
    <name evidence="3" type="ORF">lotta82_gp051</name>
</gene>
<dbReference type="PANTHER" id="PTHR30404">
    <property type="entry name" value="N-ACETYLMURAMOYL-L-ALANINE AMIDASE"/>
    <property type="match status" value="1"/>
</dbReference>
<proteinExistence type="predicted"/>
<dbReference type="Proteomes" id="UP000463918">
    <property type="component" value="Segment"/>
</dbReference>
<dbReference type="SMART" id="SM00646">
    <property type="entry name" value="Ami_3"/>
    <property type="match status" value="1"/>
</dbReference>
<evidence type="ECO:0000313" key="3">
    <source>
        <dbReference type="EMBL" id="QHB38562.1"/>
    </source>
</evidence>
<dbReference type="EMBL" id="MN812204">
    <property type="protein sequence ID" value="QHB38562.1"/>
    <property type="molecule type" value="Genomic_DNA"/>
</dbReference>
<sequence length="198" mass="22280">MKKTMIFLIDNGHGGIIDGKPQTAGKRSPDFGKGVLYEGVINRKIAKKVIEFCKKEDVYVVELVPEETDISLGERVRRANKYKNAVLISLHCNAATTEKANGWEIFTTVGQNNSDPVAEEIYKQMKLSFPKAKFRTDTSDGDNDKEVDFFLIKKANCISVLVENFFMTNEKDYKLLMSDSGQTKIAKAIFEAIKVINK</sequence>
<feature type="domain" description="MurNAc-LAA" evidence="2">
    <location>
        <begin position="76"/>
        <end position="194"/>
    </location>
</feature>
<organism evidence="3 4">
    <name type="scientific">Flavobacterium phage vB_FspM_lotta8-2</name>
    <dbReference type="NCBI Taxonomy" id="2686243"/>
    <lineage>
        <taxon>Viruses</taxon>
        <taxon>Duplodnaviria</taxon>
        <taxon>Heunggongvirae</taxon>
        <taxon>Uroviricota</taxon>
        <taxon>Caudoviricetes</taxon>
        <taxon>Winoviridae</taxon>
        <taxon>Pippivirus</taxon>
        <taxon>Pippivirus lotta</taxon>
    </lineage>
</organism>
<evidence type="ECO:0000259" key="2">
    <source>
        <dbReference type="SMART" id="SM00646"/>
    </source>
</evidence>
<dbReference type="InterPro" id="IPR050695">
    <property type="entry name" value="N-acetylmuramoyl_amidase_3"/>
</dbReference>
<dbReference type="GO" id="GO:0008745">
    <property type="term" value="F:N-acetylmuramoyl-L-alanine amidase activity"/>
    <property type="evidence" value="ECO:0007669"/>
    <property type="project" value="InterPro"/>
</dbReference>
<dbReference type="GO" id="GO:0009253">
    <property type="term" value="P:peptidoglycan catabolic process"/>
    <property type="evidence" value="ECO:0007669"/>
    <property type="project" value="InterPro"/>
</dbReference>